<organism evidence="2 3">
    <name type="scientific">Acetobacter fabarum</name>
    <dbReference type="NCBI Taxonomy" id="483199"/>
    <lineage>
        <taxon>Bacteria</taxon>
        <taxon>Pseudomonadati</taxon>
        <taxon>Pseudomonadota</taxon>
        <taxon>Alphaproteobacteria</taxon>
        <taxon>Acetobacterales</taxon>
        <taxon>Acetobacteraceae</taxon>
        <taxon>Acetobacter</taxon>
    </lineage>
</organism>
<evidence type="ECO:0000259" key="1">
    <source>
        <dbReference type="Pfam" id="PF00582"/>
    </source>
</evidence>
<name>A0A269XXX1_9PROT</name>
<protein>
    <recommendedName>
        <fullName evidence="1">UspA domain-containing protein</fullName>
    </recommendedName>
</protein>
<sequence>MRLIAVLDDAQTAALTLHTAGQLAARLGGADICAFHPMPATDPDFQSPDEGLPDPAQQARFAQTVATRAHAIRQIFEHWRSTAQGSPHAQWVEQAGPPRTTLSLAASKADFVVLGPASAATTPTTRQSFAAALYDAQATVLIAPPTPQPGFGQHPVIAWQDTPNLHRATAAAMPLLRTAERVSILLGEHHPNAVADPTLLATLRTLGVAVTLERFVLTEQSVGEQLRARATQAGADLLVMGAYGRPHFIEWLFGGPTVDLLAHATWPILTHH</sequence>
<dbReference type="EMBL" id="NCXK01000008">
    <property type="protein sequence ID" value="PAK78069.1"/>
    <property type="molecule type" value="Genomic_DNA"/>
</dbReference>
<evidence type="ECO:0000313" key="2">
    <source>
        <dbReference type="EMBL" id="PAK78069.1"/>
    </source>
</evidence>
<dbReference type="OrthoDB" id="9804721at2"/>
<evidence type="ECO:0000313" key="3">
    <source>
        <dbReference type="Proteomes" id="UP000216151"/>
    </source>
</evidence>
<dbReference type="RefSeq" id="WP_086645765.1">
    <property type="nucleotide sequence ID" value="NZ_JBDNMF010000005.1"/>
</dbReference>
<dbReference type="AlphaFoldDB" id="A0A269XXX1"/>
<feature type="domain" description="UspA" evidence="1">
    <location>
        <begin position="208"/>
        <end position="269"/>
    </location>
</feature>
<gene>
    <name evidence="2" type="ORF">B8X00_07890</name>
</gene>
<dbReference type="Gene3D" id="3.40.50.12370">
    <property type="match status" value="1"/>
</dbReference>
<proteinExistence type="predicted"/>
<reference evidence="2 3" key="1">
    <citation type="submission" date="2017-04" db="EMBL/GenBank/DDBJ databases">
        <title>Kefir bacterial isolates.</title>
        <authorList>
            <person name="Kim Y."/>
            <person name="Blasche S."/>
            <person name="Patil K.R."/>
        </authorList>
    </citation>
    <scope>NUCLEOTIDE SEQUENCE [LARGE SCALE GENOMIC DNA]</scope>
    <source>
        <strain evidence="2 3">KR</strain>
    </source>
</reference>
<keyword evidence="3" id="KW-1185">Reference proteome</keyword>
<dbReference type="Pfam" id="PF00582">
    <property type="entry name" value="Usp"/>
    <property type="match status" value="1"/>
</dbReference>
<dbReference type="InterPro" id="IPR006016">
    <property type="entry name" value="UspA"/>
</dbReference>
<dbReference type="SUPFAM" id="SSF52402">
    <property type="entry name" value="Adenine nucleotide alpha hydrolases-like"/>
    <property type="match status" value="1"/>
</dbReference>
<comment type="caution">
    <text evidence="2">The sequence shown here is derived from an EMBL/GenBank/DDBJ whole genome shotgun (WGS) entry which is preliminary data.</text>
</comment>
<accession>A0A269XXX1</accession>
<dbReference type="Proteomes" id="UP000216151">
    <property type="component" value="Unassembled WGS sequence"/>
</dbReference>